<dbReference type="RefSeq" id="WP_345275309.1">
    <property type="nucleotide sequence ID" value="NZ_BAABJW010000001.1"/>
</dbReference>
<name>A0ABP9BXT1_9FLAO</name>
<proteinExistence type="predicted"/>
<protein>
    <recommendedName>
        <fullName evidence="5">Lipoprotein</fullName>
    </recommendedName>
</protein>
<dbReference type="Proteomes" id="UP001501433">
    <property type="component" value="Unassembled WGS sequence"/>
</dbReference>
<keyword evidence="2" id="KW-0732">Signal</keyword>
<evidence type="ECO:0000256" key="2">
    <source>
        <dbReference type="SAM" id="SignalP"/>
    </source>
</evidence>
<comment type="caution">
    <text evidence="3">The sequence shown here is derived from an EMBL/GenBank/DDBJ whole genome shotgun (WGS) entry which is preliminary data.</text>
</comment>
<gene>
    <name evidence="3" type="ORF">GCM10023330_04520</name>
</gene>
<organism evidence="3 4">
    <name type="scientific">Litoribaculum gwangyangense</name>
    <dbReference type="NCBI Taxonomy" id="1130722"/>
    <lineage>
        <taxon>Bacteria</taxon>
        <taxon>Pseudomonadati</taxon>
        <taxon>Bacteroidota</taxon>
        <taxon>Flavobacteriia</taxon>
        <taxon>Flavobacteriales</taxon>
        <taxon>Flavobacteriaceae</taxon>
        <taxon>Litoribaculum</taxon>
    </lineage>
</organism>
<keyword evidence="1" id="KW-1133">Transmembrane helix</keyword>
<evidence type="ECO:0000313" key="3">
    <source>
        <dbReference type="EMBL" id="GAA4801679.1"/>
    </source>
</evidence>
<evidence type="ECO:0000313" key="4">
    <source>
        <dbReference type="Proteomes" id="UP001501433"/>
    </source>
</evidence>
<keyword evidence="4" id="KW-1185">Reference proteome</keyword>
<keyword evidence="1" id="KW-0812">Transmembrane</keyword>
<feature type="chain" id="PRO_5045203632" description="Lipoprotein" evidence="2">
    <location>
        <begin position="24"/>
        <end position="64"/>
    </location>
</feature>
<keyword evidence="1" id="KW-0472">Membrane</keyword>
<accession>A0ABP9BXT1</accession>
<evidence type="ECO:0000256" key="1">
    <source>
        <dbReference type="SAM" id="Phobius"/>
    </source>
</evidence>
<reference evidence="4" key="1">
    <citation type="journal article" date="2019" name="Int. J. Syst. Evol. Microbiol.">
        <title>The Global Catalogue of Microorganisms (GCM) 10K type strain sequencing project: providing services to taxonomists for standard genome sequencing and annotation.</title>
        <authorList>
            <consortium name="The Broad Institute Genomics Platform"/>
            <consortium name="The Broad Institute Genome Sequencing Center for Infectious Disease"/>
            <person name="Wu L."/>
            <person name="Ma J."/>
        </authorList>
    </citation>
    <scope>NUCLEOTIDE SEQUENCE [LARGE SCALE GENOMIC DNA]</scope>
    <source>
        <strain evidence="4">JCM 18325</strain>
    </source>
</reference>
<feature type="transmembrane region" description="Helical" evidence="1">
    <location>
        <begin position="33"/>
        <end position="55"/>
    </location>
</feature>
<sequence length="64" mass="6866">MTIQNKRILASVLFVLISFACVAQQPPPPGPPPPFGFPIDGGVLLGAVFALFYGVKKILLKKED</sequence>
<evidence type="ECO:0008006" key="5">
    <source>
        <dbReference type="Google" id="ProtNLM"/>
    </source>
</evidence>
<dbReference type="EMBL" id="BAABJW010000001">
    <property type="protein sequence ID" value="GAA4801679.1"/>
    <property type="molecule type" value="Genomic_DNA"/>
</dbReference>
<feature type="signal peptide" evidence="2">
    <location>
        <begin position="1"/>
        <end position="23"/>
    </location>
</feature>
<dbReference type="PROSITE" id="PS51257">
    <property type="entry name" value="PROKAR_LIPOPROTEIN"/>
    <property type="match status" value="1"/>
</dbReference>